<reference evidence="1 2" key="2">
    <citation type="journal article" date="2022" name="Mol. Ecol. Resour.">
        <title>The genomes of chicory, endive, great burdock and yacon provide insights into Asteraceae paleo-polyploidization history and plant inulin production.</title>
        <authorList>
            <person name="Fan W."/>
            <person name="Wang S."/>
            <person name="Wang H."/>
            <person name="Wang A."/>
            <person name="Jiang F."/>
            <person name="Liu H."/>
            <person name="Zhao H."/>
            <person name="Xu D."/>
            <person name="Zhang Y."/>
        </authorList>
    </citation>
    <scope>NUCLEOTIDE SEQUENCE [LARGE SCALE GENOMIC DNA]</scope>
    <source>
        <strain evidence="2">cv. Yunnan</strain>
        <tissue evidence="1">Leaves</tissue>
    </source>
</reference>
<gene>
    <name evidence="1" type="ORF">L1987_72752</name>
</gene>
<evidence type="ECO:0000313" key="2">
    <source>
        <dbReference type="Proteomes" id="UP001056120"/>
    </source>
</evidence>
<reference evidence="2" key="1">
    <citation type="journal article" date="2022" name="Mol. Ecol. Resour.">
        <title>The genomes of chicory, endive, great burdock and yacon provide insights into Asteraceae palaeo-polyploidization history and plant inulin production.</title>
        <authorList>
            <person name="Fan W."/>
            <person name="Wang S."/>
            <person name="Wang H."/>
            <person name="Wang A."/>
            <person name="Jiang F."/>
            <person name="Liu H."/>
            <person name="Zhao H."/>
            <person name="Xu D."/>
            <person name="Zhang Y."/>
        </authorList>
    </citation>
    <scope>NUCLEOTIDE SEQUENCE [LARGE SCALE GENOMIC DNA]</scope>
    <source>
        <strain evidence="2">cv. Yunnan</strain>
    </source>
</reference>
<name>A0ACB9AWX7_9ASTR</name>
<dbReference type="EMBL" id="CM042041">
    <property type="protein sequence ID" value="KAI3714159.1"/>
    <property type="molecule type" value="Genomic_DNA"/>
</dbReference>
<sequence length="203" mass="22516">MKFTHIRIGYVVSAVAVIGVVLGVKIYTSSNKTEHGSITTTNKAVNYTTEPKELMKVAFGSAIKEVQVAMDNSSSTLQESAKEAFDLDKGPNDDDVWWARDERRFLLAVDVKKLKPDVVVAQDGSGTFRTIMEAVRVVPKNNMRPFVIFIKQDGFMAKSIGFENVAGPLKHQEVALRVSGDMAIFYNCAMDGYQDTLYAHSNR</sequence>
<comment type="caution">
    <text evidence="1">The sequence shown here is derived from an EMBL/GenBank/DDBJ whole genome shotgun (WGS) entry which is preliminary data.</text>
</comment>
<accession>A0ACB9AWX7</accession>
<evidence type="ECO:0000313" key="1">
    <source>
        <dbReference type="EMBL" id="KAI3714159.1"/>
    </source>
</evidence>
<protein>
    <submittedName>
        <fullName evidence="1">Uncharacterized protein</fullName>
    </submittedName>
</protein>
<keyword evidence="2" id="KW-1185">Reference proteome</keyword>
<proteinExistence type="predicted"/>
<organism evidence="1 2">
    <name type="scientific">Smallanthus sonchifolius</name>
    <dbReference type="NCBI Taxonomy" id="185202"/>
    <lineage>
        <taxon>Eukaryota</taxon>
        <taxon>Viridiplantae</taxon>
        <taxon>Streptophyta</taxon>
        <taxon>Embryophyta</taxon>
        <taxon>Tracheophyta</taxon>
        <taxon>Spermatophyta</taxon>
        <taxon>Magnoliopsida</taxon>
        <taxon>eudicotyledons</taxon>
        <taxon>Gunneridae</taxon>
        <taxon>Pentapetalae</taxon>
        <taxon>asterids</taxon>
        <taxon>campanulids</taxon>
        <taxon>Asterales</taxon>
        <taxon>Asteraceae</taxon>
        <taxon>Asteroideae</taxon>
        <taxon>Heliantheae alliance</taxon>
        <taxon>Millerieae</taxon>
        <taxon>Smallanthus</taxon>
    </lineage>
</organism>
<dbReference type="Proteomes" id="UP001056120">
    <property type="component" value="Linkage Group LG24"/>
</dbReference>